<keyword evidence="2" id="KW-1185">Reference proteome</keyword>
<evidence type="ECO:0000313" key="2">
    <source>
        <dbReference type="Proteomes" id="UP001529510"/>
    </source>
</evidence>
<reference evidence="1 2" key="1">
    <citation type="submission" date="2024-05" db="EMBL/GenBank/DDBJ databases">
        <title>Genome sequencing and assembly of Indian major carp, Cirrhinus mrigala (Hamilton, 1822).</title>
        <authorList>
            <person name="Mohindra V."/>
            <person name="Chowdhury L.M."/>
            <person name="Lal K."/>
            <person name="Jena J.K."/>
        </authorList>
    </citation>
    <scope>NUCLEOTIDE SEQUENCE [LARGE SCALE GENOMIC DNA]</scope>
    <source>
        <strain evidence="1">CM1030</strain>
        <tissue evidence="1">Blood</tissue>
    </source>
</reference>
<protein>
    <submittedName>
        <fullName evidence="1">Uncharacterized protein</fullName>
    </submittedName>
</protein>
<dbReference type="AlphaFoldDB" id="A0ABD0N1C6"/>
<proteinExistence type="predicted"/>
<name>A0ABD0N1C6_CIRMR</name>
<accession>A0ABD0N1C6</accession>
<dbReference type="EMBL" id="JAMKFB020000025">
    <property type="protein sequence ID" value="KAL0155545.1"/>
    <property type="molecule type" value="Genomic_DNA"/>
</dbReference>
<feature type="non-terminal residue" evidence="1">
    <location>
        <position position="1"/>
    </location>
</feature>
<feature type="non-terminal residue" evidence="1">
    <location>
        <position position="58"/>
    </location>
</feature>
<comment type="caution">
    <text evidence="1">The sequence shown here is derived from an EMBL/GenBank/DDBJ whole genome shotgun (WGS) entry which is preliminary data.</text>
</comment>
<dbReference type="Proteomes" id="UP001529510">
    <property type="component" value="Unassembled WGS sequence"/>
</dbReference>
<sequence>EARFQGANPERLRGPEMPSGPLAENTCPLCVPGCCRWRAAGTQAPAHTPCLILGVKAV</sequence>
<gene>
    <name evidence="1" type="ORF">M9458_049808</name>
</gene>
<evidence type="ECO:0000313" key="1">
    <source>
        <dbReference type="EMBL" id="KAL0155545.1"/>
    </source>
</evidence>
<organism evidence="1 2">
    <name type="scientific">Cirrhinus mrigala</name>
    <name type="common">Mrigala</name>
    <dbReference type="NCBI Taxonomy" id="683832"/>
    <lineage>
        <taxon>Eukaryota</taxon>
        <taxon>Metazoa</taxon>
        <taxon>Chordata</taxon>
        <taxon>Craniata</taxon>
        <taxon>Vertebrata</taxon>
        <taxon>Euteleostomi</taxon>
        <taxon>Actinopterygii</taxon>
        <taxon>Neopterygii</taxon>
        <taxon>Teleostei</taxon>
        <taxon>Ostariophysi</taxon>
        <taxon>Cypriniformes</taxon>
        <taxon>Cyprinidae</taxon>
        <taxon>Labeoninae</taxon>
        <taxon>Labeonini</taxon>
        <taxon>Cirrhinus</taxon>
    </lineage>
</organism>